<dbReference type="PRINTS" id="PR00131">
    <property type="entry name" value="GLHYDRLASE1"/>
</dbReference>
<accession>A0A246BH20</accession>
<dbReference type="PANTHER" id="PTHR10353">
    <property type="entry name" value="GLYCOSYL HYDROLASE"/>
    <property type="match status" value="1"/>
</dbReference>
<evidence type="ECO:0000313" key="5">
    <source>
        <dbReference type="EMBL" id="OWL94521.1"/>
    </source>
</evidence>
<keyword evidence="6" id="KW-1185">Reference proteome</keyword>
<sequence length="449" mass="48185">MTFPAGFVWGASTAAYQIEGGGGGGGATGGPEGREGRGSVWDLFSWARGVPGGEAAGGHARRWPQDLDLLRDLGVGAYRFSVSWSRVQPGGRGRFSVPGLAFYDRLTDELLGRGVQPWAALHHWDLPQALQDGGGWLARDTAYRFEEYASRVAERLADRVSAFVTLTDPFTAVAQGYVRGRHAPGLRLGLEAFAAAHHALLAHGLAVRALREAGARQVGVANGYAPAWPATDRDERAATLMGALRGDLFTDPLLRGGYPAALLNLLSERAPQVLEAVRAGDHAVMAAPLDFLGVHYTQPDWVRAGRGLLGLEVGTVPDRERTASGASVVPEGLTQTLTGLKARYGDTCPPLIVTVGFAGAADTDTPDDGGRVRDDARIRFLDRHLEAVADALTQGAPVRGVFVHSLLDGFEWDAGYRLRTGLVHVDFGTLERTPRDSYRWLRDRLRAQG</sequence>
<comment type="caution">
    <text evidence="5">The sequence shown here is derived from an EMBL/GenBank/DDBJ whole genome shotgun (WGS) entry which is preliminary data.</text>
</comment>
<dbReference type="GO" id="GO:0008422">
    <property type="term" value="F:beta-glucosidase activity"/>
    <property type="evidence" value="ECO:0007669"/>
    <property type="project" value="TreeGrafter"/>
</dbReference>
<dbReference type="InterPro" id="IPR017853">
    <property type="entry name" value="GH"/>
</dbReference>
<protein>
    <submittedName>
        <fullName evidence="5">Beta-glucosidase</fullName>
    </submittedName>
</protein>
<dbReference type="GO" id="GO:0016052">
    <property type="term" value="P:carbohydrate catabolic process"/>
    <property type="evidence" value="ECO:0007669"/>
    <property type="project" value="TreeGrafter"/>
</dbReference>
<dbReference type="SUPFAM" id="SSF51445">
    <property type="entry name" value="(Trans)glycosidases"/>
    <property type="match status" value="1"/>
</dbReference>
<keyword evidence="2" id="KW-0378">Hydrolase</keyword>
<proteinExistence type="inferred from homology"/>
<gene>
    <name evidence="5" type="ORF">CBQ26_15350</name>
</gene>
<comment type="similarity">
    <text evidence="1 4">Belongs to the glycosyl hydrolase 1 family.</text>
</comment>
<dbReference type="RefSeq" id="WP_088249514.1">
    <property type="nucleotide sequence ID" value="NZ_BNAM01000005.1"/>
</dbReference>
<dbReference type="InterPro" id="IPR001360">
    <property type="entry name" value="Glyco_hydro_1"/>
</dbReference>
<evidence type="ECO:0000256" key="1">
    <source>
        <dbReference type="ARBA" id="ARBA00010838"/>
    </source>
</evidence>
<evidence type="ECO:0000256" key="3">
    <source>
        <dbReference type="ARBA" id="ARBA00023295"/>
    </source>
</evidence>
<dbReference type="OrthoDB" id="1688691at2"/>
<dbReference type="Proteomes" id="UP000197208">
    <property type="component" value="Unassembled WGS sequence"/>
</dbReference>
<reference evidence="5 6" key="1">
    <citation type="submission" date="2017-05" db="EMBL/GenBank/DDBJ databases">
        <title>De novo genome assembly of Deniococcus indicus strain DR1.</title>
        <authorList>
            <person name="Chauhan D."/>
            <person name="Yennamalli R.M."/>
            <person name="Priyadarshini R."/>
        </authorList>
    </citation>
    <scope>NUCLEOTIDE SEQUENCE [LARGE SCALE GENOMIC DNA]</scope>
    <source>
        <strain evidence="5 6">DR1</strain>
    </source>
</reference>
<dbReference type="Gene3D" id="3.20.20.80">
    <property type="entry name" value="Glycosidases"/>
    <property type="match status" value="1"/>
</dbReference>
<keyword evidence="3" id="KW-0326">Glycosidase</keyword>
<organism evidence="5 6">
    <name type="scientific">Deinococcus indicus</name>
    <dbReference type="NCBI Taxonomy" id="223556"/>
    <lineage>
        <taxon>Bacteria</taxon>
        <taxon>Thermotogati</taxon>
        <taxon>Deinococcota</taxon>
        <taxon>Deinococci</taxon>
        <taxon>Deinococcales</taxon>
        <taxon>Deinococcaceae</taxon>
        <taxon>Deinococcus</taxon>
    </lineage>
</organism>
<evidence type="ECO:0000256" key="2">
    <source>
        <dbReference type="ARBA" id="ARBA00022801"/>
    </source>
</evidence>
<dbReference type="GO" id="GO:0005829">
    <property type="term" value="C:cytosol"/>
    <property type="evidence" value="ECO:0007669"/>
    <property type="project" value="TreeGrafter"/>
</dbReference>
<dbReference type="Pfam" id="PF00232">
    <property type="entry name" value="Glyco_hydro_1"/>
    <property type="match status" value="1"/>
</dbReference>
<evidence type="ECO:0000256" key="4">
    <source>
        <dbReference type="RuleBase" id="RU003690"/>
    </source>
</evidence>
<dbReference type="PANTHER" id="PTHR10353:SF36">
    <property type="entry name" value="LP05116P"/>
    <property type="match status" value="1"/>
</dbReference>
<dbReference type="EMBL" id="NHMK01000024">
    <property type="protein sequence ID" value="OWL94521.1"/>
    <property type="molecule type" value="Genomic_DNA"/>
</dbReference>
<dbReference type="AlphaFoldDB" id="A0A246BH20"/>
<dbReference type="InterPro" id="IPR033132">
    <property type="entry name" value="GH_1_N_CS"/>
</dbReference>
<name>A0A246BH20_9DEIO</name>
<dbReference type="PROSITE" id="PS00653">
    <property type="entry name" value="GLYCOSYL_HYDROL_F1_2"/>
    <property type="match status" value="1"/>
</dbReference>
<evidence type="ECO:0000313" key="6">
    <source>
        <dbReference type="Proteomes" id="UP000197208"/>
    </source>
</evidence>